<keyword evidence="1" id="KW-0812">Transmembrane</keyword>
<feature type="transmembrane region" description="Helical" evidence="1">
    <location>
        <begin position="105"/>
        <end position="125"/>
    </location>
</feature>
<feature type="transmembrane region" description="Helical" evidence="1">
    <location>
        <begin position="15"/>
        <end position="36"/>
    </location>
</feature>
<name>A0A383R805_PAEAL</name>
<evidence type="ECO:0000313" key="2">
    <source>
        <dbReference type="EMBL" id="SYX83090.1"/>
    </source>
</evidence>
<keyword evidence="1" id="KW-0472">Membrane</keyword>
<organism evidence="2 3">
    <name type="scientific">Paenibacillus alvei</name>
    <name type="common">Bacillus alvei</name>
    <dbReference type="NCBI Taxonomy" id="44250"/>
    <lineage>
        <taxon>Bacteria</taxon>
        <taxon>Bacillati</taxon>
        <taxon>Bacillota</taxon>
        <taxon>Bacilli</taxon>
        <taxon>Bacillales</taxon>
        <taxon>Paenibacillaceae</taxon>
        <taxon>Paenibacillus</taxon>
    </lineage>
</organism>
<reference evidence="3" key="1">
    <citation type="submission" date="2018-08" db="EMBL/GenBank/DDBJ databases">
        <authorList>
            <person name="Chevrot R."/>
        </authorList>
    </citation>
    <scope>NUCLEOTIDE SEQUENCE [LARGE SCALE GENOMIC DNA]</scope>
</reference>
<protein>
    <submittedName>
        <fullName evidence="2">Uncharacterized protein</fullName>
    </submittedName>
</protein>
<evidence type="ECO:0000256" key="1">
    <source>
        <dbReference type="SAM" id="Phobius"/>
    </source>
</evidence>
<feature type="transmembrane region" description="Helical" evidence="1">
    <location>
        <begin position="137"/>
        <end position="159"/>
    </location>
</feature>
<accession>A0A383R805</accession>
<gene>
    <name evidence="2" type="ORF">PBLR_11512</name>
</gene>
<dbReference type="EMBL" id="LS992241">
    <property type="protein sequence ID" value="SYX83090.1"/>
    <property type="molecule type" value="Genomic_DNA"/>
</dbReference>
<proteinExistence type="predicted"/>
<dbReference type="Proteomes" id="UP000304148">
    <property type="component" value="Chromosome"/>
</dbReference>
<dbReference type="AlphaFoldDB" id="A0A383R805"/>
<feature type="transmembrane region" description="Helical" evidence="1">
    <location>
        <begin position="71"/>
        <end position="93"/>
    </location>
</feature>
<evidence type="ECO:0000313" key="3">
    <source>
        <dbReference type="Proteomes" id="UP000304148"/>
    </source>
</evidence>
<keyword evidence="1" id="KW-1133">Transmembrane helix</keyword>
<sequence>MNIIKIFDEQTKKNILMSLGLHLFFSFGFWVSFLYLHDQFLSNTLWVDMIGWVSYLVVGLFIKVSERNIQNIISVSFISVIGILFWLLLFSIYVQEINNAQSVSWFGPVIIWFFYLPYVYGSYFILNHQDVFQNDYLLAYLLLLNNICISVILFVIIKVKQRLRKLKMREPRSPIV</sequence>
<feature type="transmembrane region" description="Helical" evidence="1">
    <location>
        <begin position="45"/>
        <end position="65"/>
    </location>
</feature>